<keyword evidence="3" id="KW-1185">Reference proteome</keyword>
<evidence type="ECO:0000313" key="2">
    <source>
        <dbReference type="EMBL" id="KAJ7411359.1"/>
    </source>
</evidence>
<sequence length="178" mass="19902">MWDRQLRSQKTQWKVSLGDIGEQNDAQDIVFILTASEDAGWLLLSNWVTHLVDKGKAVDVVYLGLSKSFDTVSHGILLEMLAVHGLDRSTLFWVESWLDGRAQRMLVNGAASSWRSVTSGVPQRSVLGPALFNIFIDDLDEGIESIISKFADNTKMGGSVDLLEGRRALQRDLDRLER</sequence>
<proteinExistence type="predicted"/>
<protein>
    <submittedName>
        <fullName evidence="2">Rna-directed dna polymerase from mobile element jockey-like</fullName>
    </submittedName>
</protein>
<evidence type="ECO:0000259" key="1">
    <source>
        <dbReference type="PROSITE" id="PS50878"/>
    </source>
</evidence>
<organism evidence="2 3">
    <name type="scientific">Willisornis vidua</name>
    <name type="common">Xingu scale-backed antbird</name>
    <dbReference type="NCBI Taxonomy" id="1566151"/>
    <lineage>
        <taxon>Eukaryota</taxon>
        <taxon>Metazoa</taxon>
        <taxon>Chordata</taxon>
        <taxon>Craniata</taxon>
        <taxon>Vertebrata</taxon>
        <taxon>Euteleostomi</taxon>
        <taxon>Archelosauria</taxon>
        <taxon>Archosauria</taxon>
        <taxon>Dinosauria</taxon>
        <taxon>Saurischia</taxon>
        <taxon>Theropoda</taxon>
        <taxon>Coelurosauria</taxon>
        <taxon>Aves</taxon>
        <taxon>Neognathae</taxon>
        <taxon>Neoaves</taxon>
        <taxon>Telluraves</taxon>
        <taxon>Australaves</taxon>
        <taxon>Passeriformes</taxon>
        <taxon>Thamnophilidae</taxon>
        <taxon>Willisornis</taxon>
    </lineage>
</organism>
<dbReference type="Proteomes" id="UP001145742">
    <property type="component" value="Unassembled WGS sequence"/>
</dbReference>
<dbReference type="Pfam" id="PF00078">
    <property type="entry name" value="RVT_1"/>
    <property type="match status" value="1"/>
</dbReference>
<evidence type="ECO:0000313" key="3">
    <source>
        <dbReference type="Proteomes" id="UP001145742"/>
    </source>
</evidence>
<gene>
    <name evidence="2" type="ORF">WISP_102973</name>
</gene>
<reference evidence="2" key="1">
    <citation type="submission" date="2019-10" db="EMBL/GenBank/DDBJ databases">
        <authorList>
            <person name="Soares A.E.R."/>
            <person name="Aleixo A."/>
            <person name="Schneider P."/>
            <person name="Miyaki C.Y."/>
            <person name="Schneider M.P."/>
            <person name="Mello C."/>
            <person name="Vasconcelos A.T.R."/>
        </authorList>
    </citation>
    <scope>NUCLEOTIDE SEQUENCE</scope>
    <source>
        <tissue evidence="2">Muscle</tissue>
    </source>
</reference>
<dbReference type="PANTHER" id="PTHR33332">
    <property type="entry name" value="REVERSE TRANSCRIPTASE DOMAIN-CONTAINING PROTEIN"/>
    <property type="match status" value="1"/>
</dbReference>
<accession>A0ABQ9D3U2</accession>
<feature type="domain" description="Reverse transcriptase" evidence="1">
    <location>
        <begin position="1"/>
        <end position="178"/>
    </location>
</feature>
<dbReference type="PROSITE" id="PS50878">
    <property type="entry name" value="RT_POL"/>
    <property type="match status" value="1"/>
</dbReference>
<dbReference type="EMBL" id="WHWB01034325">
    <property type="protein sequence ID" value="KAJ7411359.1"/>
    <property type="molecule type" value="Genomic_DNA"/>
</dbReference>
<dbReference type="InterPro" id="IPR000477">
    <property type="entry name" value="RT_dom"/>
</dbReference>
<comment type="caution">
    <text evidence="2">The sequence shown here is derived from an EMBL/GenBank/DDBJ whole genome shotgun (WGS) entry which is preliminary data.</text>
</comment>
<name>A0ABQ9D3U2_9PASS</name>